<feature type="compositionally biased region" description="Low complexity" evidence="1">
    <location>
        <begin position="377"/>
        <end position="388"/>
    </location>
</feature>
<accession>A0A1Q9DHN3</accession>
<evidence type="ECO:0000313" key="5">
    <source>
        <dbReference type="Proteomes" id="UP000186817"/>
    </source>
</evidence>
<dbReference type="Gene3D" id="3.60.10.10">
    <property type="entry name" value="Endonuclease/exonuclease/phosphatase"/>
    <property type="match status" value="1"/>
</dbReference>
<feature type="compositionally biased region" description="Low complexity" evidence="1">
    <location>
        <begin position="1376"/>
        <end position="1388"/>
    </location>
</feature>
<sequence length="2183" mass="237878">MANSAEPNEERMHKALAAQTGDLAGVDAHAASHLASREVSCDCCHFAAGDGLQLSCPGSHRLCRSCLLMELRRESVPTCPACAGEGDRIHLSSRWELMDQAHAALDELGCCCTPGAEGCDSQIDVGAQVIIFGQSKSSGLNGQRAQTLWWDFNGQCWEVLVLASRQVMAMHSSEIALAEACGGTDGLSNCPCWPSGRGLYPVSLGNRCCVKLGIDECSGDAHCPVGYPYFHGAEYLPFDSLLTSLDAVIHFLRHDFANFFHYNDMIDVHPPGLPKIIFHNYRSWMHTFPHHHPQSDQAKLDRRIRRFRVLCRHSRDVRGSRPLQFVRYVGDSPTELLKLEELYSILRLWGGSRARLCFVAMLQARQPPQPHLPPPGLTGRSSSTSGLSAKSIKGGRLFRHDVYPKVLFWLVDGLVNVMDFGPIRQALRFNVYDEAGLLYDVPSISTSELMATLLPFKDPYTNKSENCDRTWLERPPAKEREIALGFFPDCPRAQQPNQGCQANSLLRSAVRAGDVVRVRELLRDSTPADANSWDEFGRRPLHDLCETAATGRGQLGTLRLAAELMLAHGDPRAQDKAGKAALDLARSSKEKLGSVESTISLARKPFLRELTALLAACSLQGVTEDGFADPAGLFRALEYLGEPLRSQIALGVLGLAALRPIGPAEMKWRNPGPGLEEQLAALDDELAAVKRLKETSQRRRALRRLLFEWHPDKNGHRHELAKAAFQHIQMQKAGILEKGQVDMCGELIEWNDKVSESIAEQVAAITGFSRQEVLGRPFLQDFVVEGVEVFEAAVAAAIRHGEEDLGEFELMLRTKNDGKAILRMSGATFRDTQGEVGGVVACGQDLTSIRLEVSSPGTRCSAKCADCLCFLSASRHRSLDPPSGCGLSHLPRLLPPPLSSTAYEEASSELEDDPEGETGPVIPAIPSVVAKAPVPPPPPPPVPPSGDHGSTEASSAKAAPIAATASVGPRRFRGCPHIRAWAEDLLSVRELLEVHDQARDTSSTTPPTNEPEVLEEQGHSSNALTPREKALFGYVTWSTSQPPPMTVFVRPYLKALTDSAAKRLGKPATEGDVPVVDVVPSPSTPPLDVPPGEKRGRSRRVSSRSASLERGRGSRTAVDPRGRSPLPRRRGAEAGAMAGAMARSEMPSRNLGFSKDGEPYLLPKPKRYPLRRPDPTDVEVAPPVTVKDAEVKTKDKTQPPKQTKQITQTRTKQTKQAQQIQKQTKQTQQNASSPAPAGGSTTTTRLRKFRAPKSALKYTAVTRKPLGPSPSRGAAPRPPSDNEVSLVDLSTSVDSPETRRPLRQAQPAARDPRVGKRLRTADPLASSPASLVSVTDAPPLVAEPGDLIESLLKAPMAACSDTLPPTPSDGAGSPETSQAAAVLSSTSTSVRKSAALPKDYLYSEDGPLATAKRPRCKGIWFIPEPDDTLDAPKTSKGDDPSVSSRAYKEWSAVVQRHRLCYGLQLRAANLFFLGMEGTPPGASLSICVVDVYMDSCVTTIVFQTMRSLLPLGLMQLVQPSVAHTAPQKRAYGRACRRAAAHPLQGTVYRGRWCSLRELMGRWTSSSSARSNSRLRSDALTTGHGRPTSCHRLKLVTLNVGGLSQMAYAELLQHLQSLPQQAKPDVLLLQETHWREHSEYSTAGWHIIGSANVSPQAGGVAIFVADHLCTAEHILHTSPIPGRILHARLALSGATVDIVNVYQKIAASSLQSTEKGHQPGTTNRGIRREVWTALRKLIRGLPHRHVVVVAGDFNTPVKSVNSRVGARADILSSTPPADQGELLDLIHDCDLLHLNSWTRFAKHTFRNGEHASLIDHIFVPHSLGDTISRRSGPISWQLFPWRSGGRPKLRVLDKVTLAQDATVEAVNAELHSWYGCPHYVGCLSLTGLFVAARGGALTSSPHLCLDCLLRCGVAVAYSLSADCPADSDQLRSYVETFLSTEPQFAYMANRSSMIFDRLEWGLISDALVAASVPVELYSLIILWHRSLYYHLKVVDATAAVPVQRGVRHLRAVARSQACLFVLCVIVPLDVGPFSRITFAKVAALPWTHNFVLGALSLLLTLPLLAWRIPLLQQLLLCSLPSSTVALWPLVHVLQMPQYLQPSHCTLPRFLPCICQDLDPFHNLLIPHGKSWLGLSSVLPSLPVWMFYSVPSPQAGKACFWMSLYVTNSDTTARAAASGVLLLLV</sequence>
<gene>
    <name evidence="4" type="primary">Pol</name>
    <name evidence="4" type="ORF">AK812_SmicGene23286</name>
</gene>
<dbReference type="InterPro" id="IPR036770">
    <property type="entry name" value="Ankyrin_rpt-contain_sf"/>
</dbReference>
<feature type="compositionally biased region" description="Low complexity" evidence="1">
    <location>
        <begin position="1199"/>
        <end position="1229"/>
    </location>
</feature>
<feature type="compositionally biased region" description="Basic and acidic residues" evidence="1">
    <location>
        <begin position="1107"/>
        <end position="1122"/>
    </location>
</feature>
<feature type="compositionally biased region" description="Pro residues" evidence="1">
    <location>
        <begin position="933"/>
        <end position="944"/>
    </location>
</feature>
<feature type="region of interest" description="Disordered" evidence="1">
    <location>
        <begin position="896"/>
        <end position="962"/>
    </location>
</feature>
<dbReference type="NCBIfam" id="TIGR00229">
    <property type="entry name" value="sensory_box"/>
    <property type="match status" value="1"/>
</dbReference>
<dbReference type="SUPFAM" id="SSF55785">
    <property type="entry name" value="PYP-like sensor domain (PAS domain)"/>
    <property type="match status" value="1"/>
</dbReference>
<dbReference type="InterPro" id="IPR036691">
    <property type="entry name" value="Endo/exonu/phosph_ase_sf"/>
</dbReference>
<reference evidence="4 5" key="1">
    <citation type="submission" date="2016-02" db="EMBL/GenBank/DDBJ databases">
        <title>Genome analysis of coral dinoflagellate symbionts highlights evolutionary adaptations to a symbiotic lifestyle.</title>
        <authorList>
            <person name="Aranda M."/>
            <person name="Li Y."/>
            <person name="Liew Y.J."/>
            <person name="Baumgarten S."/>
            <person name="Simakov O."/>
            <person name="Wilson M."/>
            <person name="Piel J."/>
            <person name="Ashoor H."/>
            <person name="Bougouffa S."/>
            <person name="Bajic V.B."/>
            <person name="Ryu T."/>
            <person name="Ravasi T."/>
            <person name="Bayer T."/>
            <person name="Micklem G."/>
            <person name="Kim H."/>
            <person name="Bhak J."/>
            <person name="Lajeunesse T.C."/>
            <person name="Voolstra C.R."/>
        </authorList>
    </citation>
    <scope>NUCLEOTIDE SEQUENCE [LARGE SCALE GENOMIC DNA]</scope>
    <source>
        <strain evidence="4 5">CCMP2467</strain>
    </source>
</reference>
<dbReference type="PROSITE" id="PS50112">
    <property type="entry name" value="PAS"/>
    <property type="match status" value="1"/>
</dbReference>
<evidence type="ECO:0000256" key="2">
    <source>
        <dbReference type="SAM" id="Phobius"/>
    </source>
</evidence>
<dbReference type="Pfam" id="PF13426">
    <property type="entry name" value="PAS_9"/>
    <property type="match status" value="1"/>
</dbReference>
<keyword evidence="2" id="KW-0472">Membrane</keyword>
<dbReference type="Gene3D" id="1.25.40.20">
    <property type="entry name" value="Ankyrin repeat-containing domain"/>
    <property type="match status" value="1"/>
</dbReference>
<protein>
    <submittedName>
        <fullName evidence="4">LINE-1 retrotransposable element ORF2 protein</fullName>
    </submittedName>
</protein>
<feature type="compositionally biased region" description="Low complexity" evidence="1">
    <location>
        <begin position="920"/>
        <end position="932"/>
    </location>
</feature>
<dbReference type="Pfam" id="PF08795">
    <property type="entry name" value="DUF1796"/>
    <property type="match status" value="1"/>
</dbReference>
<dbReference type="InterPro" id="IPR005135">
    <property type="entry name" value="Endo/exonuclease/phosphatase"/>
</dbReference>
<feature type="compositionally biased region" description="Low complexity" evidence="1">
    <location>
        <begin position="1284"/>
        <end position="1295"/>
    </location>
</feature>
<feature type="compositionally biased region" description="Basic and acidic residues" evidence="1">
    <location>
        <begin position="1187"/>
        <end position="1198"/>
    </location>
</feature>
<feature type="compositionally biased region" description="Acidic residues" evidence="1">
    <location>
        <begin position="906"/>
        <end position="916"/>
    </location>
</feature>
<keyword evidence="5" id="KW-1185">Reference proteome</keyword>
<feature type="region of interest" description="Disordered" evidence="1">
    <location>
        <begin position="1359"/>
        <end position="1388"/>
    </location>
</feature>
<dbReference type="Proteomes" id="UP000186817">
    <property type="component" value="Unassembled WGS sequence"/>
</dbReference>
<dbReference type="OrthoDB" id="436439at2759"/>
<feature type="compositionally biased region" description="Low complexity" evidence="1">
    <location>
        <begin position="1072"/>
        <end position="1081"/>
    </location>
</feature>
<dbReference type="Gene3D" id="3.30.450.20">
    <property type="entry name" value="PAS domain"/>
    <property type="match status" value="1"/>
</dbReference>
<evidence type="ECO:0000256" key="1">
    <source>
        <dbReference type="SAM" id="MobiDB-lite"/>
    </source>
</evidence>
<feature type="transmembrane region" description="Helical" evidence="2">
    <location>
        <begin position="2045"/>
        <end position="2065"/>
    </location>
</feature>
<evidence type="ECO:0000259" key="3">
    <source>
        <dbReference type="PROSITE" id="PS50112"/>
    </source>
</evidence>
<feature type="domain" description="PAS" evidence="3">
    <location>
        <begin position="758"/>
        <end position="783"/>
    </location>
</feature>
<feature type="transmembrane region" description="Helical" evidence="2">
    <location>
        <begin position="2016"/>
        <end position="2033"/>
    </location>
</feature>
<keyword evidence="2" id="KW-1133">Transmembrane helix</keyword>
<feature type="region of interest" description="Disordered" evidence="1">
    <location>
        <begin position="367"/>
        <end position="389"/>
    </location>
</feature>
<dbReference type="Pfam" id="PF03372">
    <property type="entry name" value="Exo_endo_phos"/>
    <property type="match status" value="1"/>
</dbReference>
<dbReference type="CDD" id="cd00130">
    <property type="entry name" value="PAS"/>
    <property type="match status" value="1"/>
</dbReference>
<dbReference type="InterPro" id="IPR014903">
    <property type="entry name" value="DUF1796"/>
</dbReference>
<dbReference type="EMBL" id="LSRX01000533">
    <property type="protein sequence ID" value="OLP94691.1"/>
    <property type="molecule type" value="Genomic_DNA"/>
</dbReference>
<feature type="compositionally biased region" description="Pro residues" evidence="1">
    <location>
        <begin position="367"/>
        <end position="376"/>
    </location>
</feature>
<name>A0A1Q9DHN3_SYMMI</name>
<feature type="transmembrane region" description="Helical" evidence="2">
    <location>
        <begin position="1959"/>
        <end position="1982"/>
    </location>
</feature>
<feature type="region of interest" description="Disordered" evidence="1">
    <location>
        <begin position="1064"/>
        <end position="1340"/>
    </location>
</feature>
<dbReference type="GO" id="GO:0003824">
    <property type="term" value="F:catalytic activity"/>
    <property type="evidence" value="ECO:0007669"/>
    <property type="project" value="InterPro"/>
</dbReference>
<dbReference type="InterPro" id="IPR035965">
    <property type="entry name" value="PAS-like_dom_sf"/>
</dbReference>
<organism evidence="4 5">
    <name type="scientific">Symbiodinium microadriaticum</name>
    <name type="common">Dinoflagellate</name>
    <name type="synonym">Zooxanthella microadriatica</name>
    <dbReference type="NCBI Taxonomy" id="2951"/>
    <lineage>
        <taxon>Eukaryota</taxon>
        <taxon>Sar</taxon>
        <taxon>Alveolata</taxon>
        <taxon>Dinophyceae</taxon>
        <taxon>Suessiales</taxon>
        <taxon>Symbiodiniaceae</taxon>
        <taxon>Symbiodinium</taxon>
    </lineage>
</organism>
<comment type="caution">
    <text evidence="4">The sequence shown here is derived from an EMBL/GenBank/DDBJ whole genome shotgun (WGS) entry which is preliminary data.</text>
</comment>
<dbReference type="SUPFAM" id="SSF56219">
    <property type="entry name" value="DNase I-like"/>
    <property type="match status" value="1"/>
</dbReference>
<proteinExistence type="predicted"/>
<feature type="compositionally biased region" description="Low complexity" evidence="1">
    <location>
        <begin position="1133"/>
        <end position="1145"/>
    </location>
</feature>
<feature type="compositionally biased region" description="Low complexity" evidence="1">
    <location>
        <begin position="953"/>
        <end position="962"/>
    </location>
</feature>
<evidence type="ECO:0000313" key="4">
    <source>
        <dbReference type="EMBL" id="OLP94691.1"/>
    </source>
</evidence>
<dbReference type="InterPro" id="IPR036869">
    <property type="entry name" value="J_dom_sf"/>
</dbReference>
<dbReference type="InterPro" id="IPR000014">
    <property type="entry name" value="PAS"/>
</dbReference>
<keyword evidence="2" id="KW-0812">Transmembrane</keyword>
<dbReference type="Gene3D" id="1.10.287.110">
    <property type="entry name" value="DnaJ domain"/>
    <property type="match status" value="1"/>
</dbReference>
<feature type="region of interest" description="Disordered" evidence="1">
    <location>
        <begin position="996"/>
        <end position="1022"/>
    </location>
</feature>